<dbReference type="Proteomes" id="UP001176021">
    <property type="component" value="Unassembled WGS sequence"/>
</dbReference>
<reference evidence="1" key="1">
    <citation type="submission" date="2022-05" db="EMBL/GenBank/DDBJ databases">
        <title>Expanded diversity of anoxic marine methylotrophy in a Black Sea sulfate reducing microorganism.</title>
        <authorList>
            <person name="Fischer P.Q."/>
            <person name="Stams A.J.M."/>
            <person name="Villanueva L."/>
            <person name="Sousa D.Z."/>
        </authorList>
    </citation>
    <scope>NUCLEOTIDE SEQUENCE</scope>
    <source>
        <strain evidence="1">P130</strain>
    </source>
</reference>
<evidence type="ECO:0000313" key="2">
    <source>
        <dbReference type="Proteomes" id="UP001176021"/>
    </source>
</evidence>
<proteinExistence type="predicted"/>
<sequence>MSKCITSISKDVFKIYKCIYVESKAAGYFLSGKHRELIDEYCKEGWRFITAIPTVFNILGVIKQYDLVFEKEV</sequence>
<dbReference type="RefSeq" id="WP_302050391.1">
    <property type="nucleotide sequence ID" value="NZ_JAMJEV010000045.1"/>
</dbReference>
<evidence type="ECO:0000313" key="1">
    <source>
        <dbReference type="EMBL" id="MDO0826043.1"/>
    </source>
</evidence>
<organism evidence="1 2">
    <name type="scientific">Desulfosporosinus nitroreducens</name>
    <dbReference type="NCBI Taxonomy" id="2018668"/>
    <lineage>
        <taxon>Bacteria</taxon>
        <taxon>Bacillati</taxon>
        <taxon>Bacillota</taxon>
        <taxon>Clostridia</taxon>
        <taxon>Eubacteriales</taxon>
        <taxon>Desulfitobacteriaceae</taxon>
        <taxon>Desulfosporosinus</taxon>
    </lineage>
</organism>
<gene>
    <name evidence="1" type="ORF">M8H41_25005</name>
</gene>
<name>A0ABT8QXG3_9FIRM</name>
<dbReference type="Pfam" id="PF13783">
    <property type="entry name" value="DUF4177"/>
    <property type="match status" value="1"/>
</dbReference>
<dbReference type="InterPro" id="IPR025234">
    <property type="entry name" value="YjzH-like"/>
</dbReference>
<dbReference type="EMBL" id="JAMJEV010000045">
    <property type="protein sequence ID" value="MDO0826043.1"/>
    <property type="molecule type" value="Genomic_DNA"/>
</dbReference>
<comment type="caution">
    <text evidence="1">The sequence shown here is derived from an EMBL/GenBank/DDBJ whole genome shotgun (WGS) entry which is preliminary data.</text>
</comment>
<keyword evidence="2" id="KW-1185">Reference proteome</keyword>
<protein>
    <submittedName>
        <fullName evidence="1">DUF4177 domain-containing protein</fullName>
    </submittedName>
</protein>
<accession>A0ABT8QXG3</accession>